<feature type="transmembrane region" description="Helical" evidence="7">
    <location>
        <begin position="281"/>
        <end position="299"/>
    </location>
</feature>
<reference evidence="9" key="1">
    <citation type="journal article" date="2020" name="Stud. Mycol.">
        <title>101 Dothideomycetes genomes: a test case for predicting lifestyles and emergence of pathogens.</title>
        <authorList>
            <person name="Haridas S."/>
            <person name="Albert R."/>
            <person name="Binder M."/>
            <person name="Bloem J."/>
            <person name="Labutti K."/>
            <person name="Salamov A."/>
            <person name="Andreopoulos B."/>
            <person name="Baker S."/>
            <person name="Barry K."/>
            <person name="Bills G."/>
            <person name="Bluhm B."/>
            <person name="Cannon C."/>
            <person name="Castanera R."/>
            <person name="Culley D."/>
            <person name="Daum C."/>
            <person name="Ezra D."/>
            <person name="Gonzalez J."/>
            <person name="Henrissat B."/>
            <person name="Kuo A."/>
            <person name="Liang C."/>
            <person name="Lipzen A."/>
            <person name="Lutzoni F."/>
            <person name="Magnuson J."/>
            <person name="Mondo S."/>
            <person name="Nolan M."/>
            <person name="Ohm R."/>
            <person name="Pangilinan J."/>
            <person name="Park H.-J."/>
            <person name="Ramirez L."/>
            <person name="Alfaro M."/>
            <person name="Sun H."/>
            <person name="Tritt A."/>
            <person name="Yoshinaga Y."/>
            <person name="Zwiers L.-H."/>
            <person name="Turgeon B."/>
            <person name="Goodwin S."/>
            <person name="Spatafora J."/>
            <person name="Crous P."/>
            <person name="Grigoriev I."/>
        </authorList>
    </citation>
    <scope>NUCLEOTIDE SEQUENCE</scope>
    <source>
        <strain evidence="9">ATCC 74209</strain>
    </source>
</reference>
<dbReference type="OrthoDB" id="3903189at2759"/>
<evidence type="ECO:0000313" key="10">
    <source>
        <dbReference type="Proteomes" id="UP000799536"/>
    </source>
</evidence>
<dbReference type="AlphaFoldDB" id="A0A9P4JN31"/>
<evidence type="ECO:0000313" key="9">
    <source>
        <dbReference type="EMBL" id="KAF2202533.1"/>
    </source>
</evidence>
<dbReference type="InterPro" id="IPR049326">
    <property type="entry name" value="Rhodopsin_dom_fungi"/>
</dbReference>
<evidence type="ECO:0000256" key="7">
    <source>
        <dbReference type="SAM" id="Phobius"/>
    </source>
</evidence>
<evidence type="ECO:0000256" key="3">
    <source>
        <dbReference type="ARBA" id="ARBA00022989"/>
    </source>
</evidence>
<gene>
    <name evidence="9" type="ORF">GQ43DRAFT_439629</name>
</gene>
<dbReference type="InterPro" id="IPR052337">
    <property type="entry name" value="SAT4-like"/>
</dbReference>
<evidence type="ECO:0000256" key="2">
    <source>
        <dbReference type="ARBA" id="ARBA00022692"/>
    </source>
</evidence>
<dbReference type="PANTHER" id="PTHR33048:SF149">
    <property type="entry name" value="UBID FAMILY DECARBOXYLASE"/>
    <property type="match status" value="1"/>
</dbReference>
<dbReference type="PANTHER" id="PTHR33048">
    <property type="entry name" value="PTH11-LIKE INTEGRAL MEMBRANE PROTEIN (AFU_ORTHOLOGUE AFUA_5G11245)"/>
    <property type="match status" value="1"/>
</dbReference>
<keyword evidence="2 7" id="KW-0812">Transmembrane</keyword>
<feature type="region of interest" description="Disordered" evidence="6">
    <location>
        <begin position="381"/>
        <end position="427"/>
    </location>
</feature>
<feature type="compositionally biased region" description="Polar residues" evidence="6">
    <location>
        <begin position="413"/>
        <end position="427"/>
    </location>
</feature>
<feature type="domain" description="Rhodopsin" evidence="8">
    <location>
        <begin position="123"/>
        <end position="368"/>
    </location>
</feature>
<keyword evidence="10" id="KW-1185">Reference proteome</keyword>
<comment type="caution">
    <text evidence="9">The sequence shown here is derived from an EMBL/GenBank/DDBJ whole genome shotgun (WGS) entry which is preliminary data.</text>
</comment>
<feature type="transmembrane region" description="Helical" evidence="7">
    <location>
        <begin position="231"/>
        <end position="252"/>
    </location>
</feature>
<feature type="compositionally biased region" description="Basic and acidic residues" evidence="6">
    <location>
        <begin position="399"/>
        <end position="411"/>
    </location>
</feature>
<keyword evidence="3 7" id="KW-1133">Transmembrane helix</keyword>
<feature type="compositionally biased region" description="Polar residues" evidence="6">
    <location>
        <begin position="519"/>
        <end position="531"/>
    </location>
</feature>
<feature type="transmembrane region" description="Helical" evidence="7">
    <location>
        <begin position="110"/>
        <end position="130"/>
    </location>
</feature>
<comment type="similarity">
    <text evidence="5">Belongs to the SAT4 family.</text>
</comment>
<accession>A0A9P4JN31</accession>
<feature type="transmembrane region" description="Helical" evidence="7">
    <location>
        <begin position="344"/>
        <end position="366"/>
    </location>
</feature>
<dbReference type="EMBL" id="ML993933">
    <property type="protein sequence ID" value="KAF2202533.1"/>
    <property type="molecule type" value="Genomic_DNA"/>
</dbReference>
<proteinExistence type="inferred from homology"/>
<feature type="region of interest" description="Disordered" evidence="6">
    <location>
        <begin position="518"/>
        <end position="559"/>
    </location>
</feature>
<name>A0A9P4JN31_9PLEO</name>
<protein>
    <recommendedName>
        <fullName evidence="8">Rhodopsin domain-containing protein</fullName>
    </recommendedName>
</protein>
<keyword evidence="4 7" id="KW-0472">Membrane</keyword>
<dbReference type="Pfam" id="PF20684">
    <property type="entry name" value="Fung_rhodopsin"/>
    <property type="match status" value="1"/>
</dbReference>
<evidence type="ECO:0000259" key="8">
    <source>
        <dbReference type="Pfam" id="PF20684"/>
    </source>
</evidence>
<dbReference type="GO" id="GO:0016020">
    <property type="term" value="C:membrane"/>
    <property type="evidence" value="ECO:0007669"/>
    <property type="project" value="UniProtKB-SubCell"/>
</dbReference>
<evidence type="ECO:0000256" key="5">
    <source>
        <dbReference type="ARBA" id="ARBA00038359"/>
    </source>
</evidence>
<dbReference type="Proteomes" id="UP000799536">
    <property type="component" value="Unassembled WGS sequence"/>
</dbReference>
<feature type="transmembrane region" description="Helical" evidence="7">
    <location>
        <begin position="142"/>
        <end position="161"/>
    </location>
</feature>
<feature type="transmembrane region" description="Helical" evidence="7">
    <location>
        <begin position="311"/>
        <end position="332"/>
    </location>
</feature>
<comment type="subcellular location">
    <subcellularLocation>
        <location evidence="1">Membrane</location>
        <topology evidence="1">Multi-pass membrane protein</topology>
    </subcellularLocation>
</comment>
<organism evidence="9 10">
    <name type="scientific">Delitschia confertaspora ATCC 74209</name>
    <dbReference type="NCBI Taxonomy" id="1513339"/>
    <lineage>
        <taxon>Eukaryota</taxon>
        <taxon>Fungi</taxon>
        <taxon>Dikarya</taxon>
        <taxon>Ascomycota</taxon>
        <taxon>Pezizomycotina</taxon>
        <taxon>Dothideomycetes</taxon>
        <taxon>Pleosporomycetidae</taxon>
        <taxon>Pleosporales</taxon>
        <taxon>Delitschiaceae</taxon>
        <taxon>Delitschia</taxon>
    </lineage>
</organism>
<evidence type="ECO:0000256" key="4">
    <source>
        <dbReference type="ARBA" id="ARBA00023136"/>
    </source>
</evidence>
<sequence>MPSFTFIFSSLLSFSIPAVFPSFCPFCLYIATLLLTASYTSIWPQFPVYQFLLHLSPYVVGWNAPCVRPNMVHQIRRLLLNIPSRRWHSRPLLCFATGQCLTMRFDVESWIWYALAVSIIVARLISRSLLFGCVKSLQYDDWIMGILVTSCYTVLIVMSNLEMKSQSNLLPPDFDISSLTLQQIEDRETGSKIGVVVEQMQIAVIWACKSCLLILYHRLTHMVATKENLTVKLLAIYIALGFVVMEILYFAAWCHPFHEYWAVPTDNTQCNALTHHRITNAVFNISSDIIMLGIALPMFIRSLLPLKRKLILCCIFSLGIFVILAALLNKYYSFTVPYQPAWVYWYVREASTAILVANLPFTWTLLRKLFNLSAFDEEHPPPATYHSARTAGGRTQRKRNNEQTHSGRVEKQGSGNHGSHGTQRTSFIGSICASKDEGATVTRENRENSQKGLLSGTHSLCNLGTIDLERGDSSVSAPIRARPASTCSSYFSSTRLSIAQPHNHLSVPPKVYASRVPSIASTERSPPSVSGGTAIGAPVGTGGGRSAGDRKMRAKRTHS</sequence>
<evidence type="ECO:0000256" key="6">
    <source>
        <dbReference type="SAM" id="MobiDB-lite"/>
    </source>
</evidence>
<evidence type="ECO:0000256" key="1">
    <source>
        <dbReference type="ARBA" id="ARBA00004141"/>
    </source>
</evidence>